<dbReference type="RefSeq" id="XP_015703278.1">
    <property type="nucleotide sequence ID" value="XM_015847146.1"/>
</dbReference>
<dbReference type="KEGG" id="pbl:PAAG_11506"/>
<accession>A0A0A2V2S7</accession>
<name>A0A0A2V2S7_PARBA</name>
<reference evidence="1 2" key="1">
    <citation type="journal article" date="2011" name="PLoS Genet.">
        <title>Comparative genomic analysis of human fungal pathogens causing paracoccidioidomycosis.</title>
        <authorList>
            <person name="Desjardins C.A."/>
            <person name="Champion M.D."/>
            <person name="Holder J.W."/>
            <person name="Muszewska A."/>
            <person name="Goldberg J."/>
            <person name="Bailao A.M."/>
            <person name="Brigido M.M."/>
            <person name="Ferreira M.E."/>
            <person name="Garcia A.M."/>
            <person name="Grynberg M."/>
            <person name="Gujja S."/>
            <person name="Heiman D.I."/>
            <person name="Henn M.R."/>
            <person name="Kodira C.D."/>
            <person name="Leon-Narvaez H."/>
            <person name="Longo L.V."/>
            <person name="Ma L.J."/>
            <person name="Malavazi I."/>
            <person name="Matsuo A.L."/>
            <person name="Morais F.V."/>
            <person name="Pereira M."/>
            <person name="Rodriguez-Brito S."/>
            <person name="Sakthikumar S."/>
            <person name="Salem-Izacc S.M."/>
            <person name="Sykes S.M."/>
            <person name="Teixeira M.M."/>
            <person name="Vallejo M.C."/>
            <person name="Walter M.E."/>
            <person name="Yandava C."/>
            <person name="Young S."/>
            <person name="Zeng Q."/>
            <person name="Zucker J."/>
            <person name="Felipe M.S."/>
            <person name="Goldman G.H."/>
            <person name="Haas B.J."/>
            <person name="McEwen J.G."/>
            <person name="Nino-Vega G."/>
            <person name="Puccia R."/>
            <person name="San-Blas G."/>
            <person name="Soares C.M."/>
            <person name="Birren B.W."/>
            <person name="Cuomo C.A."/>
        </authorList>
    </citation>
    <scope>NUCLEOTIDE SEQUENCE [LARGE SCALE GENOMIC DNA]</scope>
    <source>
        <strain evidence="2">ATCC MYA-826 / Pb01</strain>
    </source>
</reference>
<gene>
    <name evidence="1" type="ORF">PAAG_11506</name>
</gene>
<dbReference type="Pfam" id="PF26113">
    <property type="entry name" value="GH16_XgeA"/>
    <property type="match status" value="2"/>
</dbReference>
<sequence length="200" mass="22319">MRDMAGCLTKCGTSWTIGPNWPRYVEINIIEGINQQTGNSVALHAVPECALDNEGSFMGRIAIHGCAILQSPRTSQSGNPDPKTWPEPMAYFEDGCDGDLPTKHVCNRRFSTSHSVAGLIAPGMQSGVPEHQICWEFVQKNAAEFKEAYWKVSYVKIYREISVLTNRLLNTVPMLHQLLLPSQSGEGSRYKWHHMDAVTD</sequence>
<dbReference type="OrthoDB" id="192832at2759"/>
<dbReference type="AlphaFoldDB" id="A0A0A2V2S7"/>
<evidence type="ECO:0000313" key="1">
    <source>
        <dbReference type="EMBL" id="KGQ01783.1"/>
    </source>
</evidence>
<organism evidence="1 2">
    <name type="scientific">Paracoccidioides lutzii (strain ATCC MYA-826 / Pb01)</name>
    <name type="common">Paracoccidioides brasiliensis</name>
    <dbReference type="NCBI Taxonomy" id="502779"/>
    <lineage>
        <taxon>Eukaryota</taxon>
        <taxon>Fungi</taxon>
        <taxon>Dikarya</taxon>
        <taxon>Ascomycota</taxon>
        <taxon>Pezizomycotina</taxon>
        <taxon>Eurotiomycetes</taxon>
        <taxon>Eurotiomycetidae</taxon>
        <taxon>Onygenales</taxon>
        <taxon>Ajellomycetaceae</taxon>
        <taxon>Paracoccidioides</taxon>
    </lineage>
</organism>
<dbReference type="EMBL" id="KN293996">
    <property type="protein sequence ID" value="KGQ01783.1"/>
    <property type="molecule type" value="Genomic_DNA"/>
</dbReference>
<evidence type="ECO:0000313" key="2">
    <source>
        <dbReference type="Proteomes" id="UP000002059"/>
    </source>
</evidence>
<dbReference type="STRING" id="502779.A0A0A2V2S7"/>
<keyword evidence="2" id="KW-1185">Reference proteome</keyword>
<dbReference type="Proteomes" id="UP000002059">
    <property type="component" value="Partially assembled WGS sequence"/>
</dbReference>
<protein>
    <submittedName>
        <fullName evidence="1">Uncharacterized protein</fullName>
    </submittedName>
</protein>
<dbReference type="Gene3D" id="2.60.120.200">
    <property type="match status" value="2"/>
</dbReference>
<dbReference type="HOGENOM" id="CLU_1366634_0_0_1"/>
<dbReference type="VEuPathDB" id="FungiDB:PAAG_11506"/>
<dbReference type="GeneID" id="26970482"/>
<proteinExistence type="predicted"/>